<dbReference type="InterPro" id="IPR011650">
    <property type="entry name" value="Peptidase_M20_dimer"/>
</dbReference>
<dbReference type="SUPFAM" id="SSF53187">
    <property type="entry name" value="Zn-dependent exopeptidases"/>
    <property type="match status" value="1"/>
</dbReference>
<evidence type="ECO:0000313" key="3">
    <source>
        <dbReference type="EMBL" id="QAT42100.1"/>
    </source>
</evidence>
<evidence type="ECO:0000313" key="4">
    <source>
        <dbReference type="Proteomes" id="UP000287601"/>
    </source>
</evidence>
<name>A0A410PT74_9FIRM</name>
<gene>
    <name evidence="3" type="ORF">EQM06_02005</name>
</gene>
<dbReference type="Pfam" id="PF01546">
    <property type="entry name" value="Peptidase_M20"/>
    <property type="match status" value="1"/>
</dbReference>
<comment type="cofactor">
    <cofactor evidence="1">
        <name>Mn(2+)</name>
        <dbReference type="ChEBI" id="CHEBI:29035"/>
    </cofactor>
    <text evidence="1">The Mn(2+) ion enhances activity.</text>
</comment>
<keyword evidence="1" id="KW-0464">Manganese</keyword>
<organism evidence="3 4">
    <name type="scientific">Aminipila luticellarii</name>
    <dbReference type="NCBI Taxonomy" id="2507160"/>
    <lineage>
        <taxon>Bacteria</taxon>
        <taxon>Bacillati</taxon>
        <taxon>Bacillota</taxon>
        <taxon>Clostridia</taxon>
        <taxon>Peptostreptococcales</taxon>
        <taxon>Anaerovoracaceae</taxon>
        <taxon>Aminipila</taxon>
    </lineage>
</organism>
<dbReference type="InterPro" id="IPR036264">
    <property type="entry name" value="Bact_exopeptidase_dim_dom"/>
</dbReference>
<dbReference type="GO" id="GO:0050118">
    <property type="term" value="F:N-acetyldiaminopimelate deacetylase activity"/>
    <property type="evidence" value="ECO:0007669"/>
    <property type="project" value="TreeGrafter"/>
</dbReference>
<keyword evidence="4" id="KW-1185">Reference proteome</keyword>
<feature type="binding site" evidence="1">
    <location>
        <position position="352"/>
    </location>
    <ligand>
        <name>Mn(2+)</name>
        <dbReference type="ChEBI" id="CHEBI:29035"/>
        <label>2</label>
    </ligand>
</feature>
<feature type="binding site" evidence="1">
    <location>
        <position position="101"/>
    </location>
    <ligand>
        <name>Mn(2+)</name>
        <dbReference type="ChEBI" id="CHEBI:29035"/>
        <label>2</label>
    </ligand>
</feature>
<accession>A0A410PT74</accession>
<feature type="binding site" evidence="1">
    <location>
        <position position="134"/>
    </location>
    <ligand>
        <name>Mn(2+)</name>
        <dbReference type="ChEBI" id="CHEBI:29035"/>
        <label>2</label>
    </ligand>
</feature>
<dbReference type="Gene3D" id="3.40.630.10">
    <property type="entry name" value="Zn peptidases"/>
    <property type="match status" value="1"/>
</dbReference>
<dbReference type="OrthoDB" id="9776731at2"/>
<dbReference type="PIRSF" id="PIRSF005962">
    <property type="entry name" value="Pept_M20D_amidohydro"/>
    <property type="match status" value="1"/>
</dbReference>
<dbReference type="Pfam" id="PF07687">
    <property type="entry name" value="M20_dimer"/>
    <property type="match status" value="1"/>
</dbReference>
<evidence type="ECO:0000259" key="2">
    <source>
        <dbReference type="Pfam" id="PF07687"/>
    </source>
</evidence>
<proteinExistence type="predicted"/>
<dbReference type="AlphaFoldDB" id="A0A410PT74"/>
<dbReference type="PANTHER" id="PTHR11014:SF98">
    <property type="entry name" value="N-ACETYLDIAMINOPIMELATE DEACETYLASE"/>
    <property type="match status" value="1"/>
</dbReference>
<dbReference type="PANTHER" id="PTHR11014">
    <property type="entry name" value="PEPTIDASE M20 FAMILY MEMBER"/>
    <property type="match status" value="1"/>
</dbReference>
<dbReference type="GO" id="GO:0046872">
    <property type="term" value="F:metal ion binding"/>
    <property type="evidence" value="ECO:0007669"/>
    <property type="project" value="UniProtKB-KW"/>
</dbReference>
<sequence length="377" mass="42362">MAVEFDDHNMLNTLIQHHRSLHKIPEIGDQLFETREYIMNIMGGMSCEFTTVVNTGICAFFNKGKESTIAYRSDMDGLTIPETNTHGFVSEHPGKMHGCGHDAHMSMLLGFAEYVNHTDPLPYNILLIFQPAEETTGGARPIAESGIFEKYHVIRTFGLHLWPNIPKGQVSTKGGPLMPKSSEVNIEIKGKSTHAATSQKGIDALYVATQYISDVYTMQQTETPADERTLLKICRLNSGSARNVIAGKASLLGTMRAFKLKTFDFMEARLHEIANEYETQYGCQIRVDCSDGYLPVINDMELYQSIKPYLEKLSYYKELPEAVMISEDFSYYGTKAPAVFALLGTGTKIPLHSNNFDFDEEILLSGYEYYKMLAHIN</sequence>
<feature type="binding site" evidence="1">
    <location>
        <position position="160"/>
    </location>
    <ligand>
        <name>Mn(2+)</name>
        <dbReference type="ChEBI" id="CHEBI:29035"/>
        <label>2</label>
    </ligand>
</feature>
<dbReference type="GO" id="GO:0019877">
    <property type="term" value="P:diaminopimelate biosynthetic process"/>
    <property type="evidence" value="ECO:0007669"/>
    <property type="project" value="TreeGrafter"/>
</dbReference>
<dbReference type="InterPro" id="IPR002933">
    <property type="entry name" value="Peptidase_M20"/>
</dbReference>
<dbReference type="InterPro" id="IPR017439">
    <property type="entry name" value="Amidohydrolase"/>
</dbReference>
<feature type="domain" description="Peptidase M20 dimerisation" evidence="2">
    <location>
        <begin position="183"/>
        <end position="277"/>
    </location>
</feature>
<keyword evidence="1" id="KW-0479">Metal-binding</keyword>
<evidence type="ECO:0000256" key="1">
    <source>
        <dbReference type="PIRSR" id="PIRSR005962-1"/>
    </source>
</evidence>
<feature type="binding site" evidence="1">
    <location>
        <position position="99"/>
    </location>
    <ligand>
        <name>Mn(2+)</name>
        <dbReference type="ChEBI" id="CHEBI:29035"/>
        <label>2</label>
    </ligand>
</feature>
<keyword evidence="3" id="KW-0378">Hydrolase</keyword>
<dbReference type="Gene3D" id="3.30.70.360">
    <property type="match status" value="1"/>
</dbReference>
<reference evidence="3 4" key="1">
    <citation type="submission" date="2019-01" db="EMBL/GenBank/DDBJ databases">
        <title>Draft genomes of a novel of Aminipila strains.</title>
        <authorList>
            <person name="Ma S."/>
        </authorList>
    </citation>
    <scope>NUCLEOTIDE SEQUENCE [LARGE SCALE GENOMIC DNA]</scope>
    <source>
        <strain evidence="4">JN-39</strain>
    </source>
</reference>
<dbReference type="KEGG" id="amij:EQM06_02005"/>
<dbReference type="Proteomes" id="UP000287601">
    <property type="component" value="Chromosome"/>
</dbReference>
<protein>
    <submittedName>
        <fullName evidence="3">Amidohydrolase</fullName>
    </submittedName>
</protein>
<dbReference type="RefSeq" id="WP_128744754.1">
    <property type="nucleotide sequence ID" value="NZ_CP035281.1"/>
</dbReference>
<dbReference type="SUPFAM" id="SSF55031">
    <property type="entry name" value="Bacterial exopeptidase dimerisation domain"/>
    <property type="match status" value="1"/>
</dbReference>
<dbReference type="EMBL" id="CP035281">
    <property type="protein sequence ID" value="QAT42100.1"/>
    <property type="molecule type" value="Genomic_DNA"/>
</dbReference>
<dbReference type="NCBIfam" id="TIGR01891">
    <property type="entry name" value="amidohydrolases"/>
    <property type="match status" value="1"/>
</dbReference>